<dbReference type="CDD" id="cd00118">
    <property type="entry name" value="LysM"/>
    <property type="match status" value="1"/>
</dbReference>
<feature type="chain" id="PRO_5032433120" evidence="4">
    <location>
        <begin position="23"/>
        <end position="817"/>
    </location>
</feature>
<dbReference type="RefSeq" id="WP_184655016.1">
    <property type="nucleotide sequence ID" value="NZ_JACHET010000001.1"/>
</dbReference>
<dbReference type="Gene3D" id="3.10.350.10">
    <property type="entry name" value="LysM domain"/>
    <property type="match status" value="1"/>
</dbReference>
<gene>
    <name evidence="6" type="ORF">HNQ86_000126</name>
</gene>
<dbReference type="NCBIfam" id="TIGR03505">
    <property type="entry name" value="FimV_core"/>
    <property type="match status" value="1"/>
</dbReference>
<dbReference type="InterPro" id="IPR057840">
    <property type="entry name" value="FimV_N"/>
</dbReference>
<feature type="transmembrane region" description="Helical" evidence="3">
    <location>
        <begin position="475"/>
        <end position="502"/>
    </location>
</feature>
<dbReference type="InterPro" id="IPR020011">
    <property type="entry name" value="FimV_C"/>
</dbReference>
<sequence>MNRSLKLSILVALALSSTQALALGLGQIRVKSALNKPLVAEIPLRTDYPGEADKLQVSLASADQFTRAGLDRMSLTVQLNFKVTTNAAGEKVIRVTSDEPVRESFLDFLVQVSWPRGQLLREYTVLLDPPGAVSTTRLQGAVAPSAPAPAPRRPAPKPVAAAPAPTSAPPAARKPSSAAPAPAPAPSVQGGEYGPVHSGDTLWGIANRMRSADVSVNQMMLALQSANPDAFYKDNINALKRGAVLRIPTHAEQDAMTTAAAIAEVRRQNQDWTAAAPRRPTVMASAGAGKAATPQRPASANLSGAGGTSAGDHLKLVPPSDGGESTGARAGVANGSDKVTVQQLHQDVARAREALSSAKQQTADLESRLKSLKDIQDKNDRLMSLKNAEIAELQNKLAAAGKPVPGASSAMPAMSGSVASAASSAKASSAMTPAVASVAASGSAMKPAAATTATVKKPASKPAAVTPAKPAPQPWYAALLGSLWAKIAAAAVVILALLALLLRGRRGKAAPRAGAGPSLADQFGDSPLGDASGEAFDEEQDTLLRELAENPEDIGLHLELVSLYYARRDVDRFEAAAEVMHTHVSDPQQPEWQDVMAMGEELAPDYPLFAGSAEAYAPDIPDETAMDHDVHAVPHDAQHDNEMHGASEDASHEPISEYSYDFDLTSGAHKTEPEAPSEDEFDALPPLPGEDAPAPFAHVEDDIEGFDLPELEAEPETPSPVAQNEPAHADPAPTFDLEPEPEAPSAADTFDLDIDEGDDVAPTAGLGGDAVDTKIDLARAYMDMGDPDGARAMLEEVLAEGSGPQREVAQKLLDELD</sequence>
<evidence type="ECO:0000259" key="5">
    <source>
        <dbReference type="Pfam" id="PF25800"/>
    </source>
</evidence>
<feature type="compositionally biased region" description="Low complexity" evidence="2">
    <location>
        <begin position="158"/>
        <end position="180"/>
    </location>
</feature>
<dbReference type="InterPro" id="IPR020012">
    <property type="entry name" value="LysM_FimV"/>
</dbReference>
<feature type="region of interest" description="Disordered" evidence="2">
    <location>
        <begin position="712"/>
        <end position="769"/>
    </location>
</feature>
<organism evidence="6 7">
    <name type="scientific">Oleiagrimonas soli</name>
    <dbReference type="NCBI Taxonomy" id="1543381"/>
    <lineage>
        <taxon>Bacteria</taxon>
        <taxon>Pseudomonadati</taxon>
        <taxon>Pseudomonadota</taxon>
        <taxon>Gammaproteobacteria</taxon>
        <taxon>Lysobacterales</taxon>
        <taxon>Rhodanobacteraceae</taxon>
        <taxon>Oleiagrimonas</taxon>
    </lineage>
</organism>
<reference evidence="6 7" key="1">
    <citation type="submission" date="2020-08" db="EMBL/GenBank/DDBJ databases">
        <title>Genomic Encyclopedia of Type Strains, Phase IV (KMG-IV): sequencing the most valuable type-strain genomes for metagenomic binning, comparative biology and taxonomic classification.</title>
        <authorList>
            <person name="Goeker M."/>
        </authorList>
    </citation>
    <scope>NUCLEOTIDE SEQUENCE [LARGE SCALE GENOMIC DNA]</scope>
    <source>
        <strain evidence="6 7">DSM 107085</strain>
    </source>
</reference>
<evidence type="ECO:0000313" key="6">
    <source>
        <dbReference type="EMBL" id="MBB6182781.1"/>
    </source>
</evidence>
<keyword evidence="4" id="KW-0732">Signal</keyword>
<dbReference type="InterPro" id="IPR038440">
    <property type="entry name" value="FimV_C_sf"/>
</dbReference>
<accession>A0A841KJI0</accession>
<evidence type="ECO:0000256" key="4">
    <source>
        <dbReference type="SAM" id="SignalP"/>
    </source>
</evidence>
<keyword evidence="3" id="KW-0812">Transmembrane</keyword>
<dbReference type="Gene3D" id="1.20.58.2200">
    <property type="match status" value="1"/>
</dbReference>
<evidence type="ECO:0000256" key="2">
    <source>
        <dbReference type="SAM" id="MobiDB-lite"/>
    </source>
</evidence>
<feature type="region of interest" description="Disordered" evidence="2">
    <location>
        <begin position="509"/>
        <end position="533"/>
    </location>
</feature>
<protein>
    <submittedName>
        <fullName evidence="6">Pilus assembly protein FimV</fullName>
    </submittedName>
</protein>
<feature type="signal peptide" evidence="4">
    <location>
        <begin position="1"/>
        <end position="22"/>
    </location>
</feature>
<keyword evidence="3" id="KW-1133">Transmembrane helix</keyword>
<evidence type="ECO:0000256" key="3">
    <source>
        <dbReference type="SAM" id="Phobius"/>
    </source>
</evidence>
<dbReference type="InterPro" id="IPR018392">
    <property type="entry name" value="LysM"/>
</dbReference>
<evidence type="ECO:0000256" key="1">
    <source>
        <dbReference type="SAM" id="Coils"/>
    </source>
</evidence>
<evidence type="ECO:0000313" key="7">
    <source>
        <dbReference type="Proteomes" id="UP000560000"/>
    </source>
</evidence>
<feature type="compositionally biased region" description="Pro residues" evidence="2">
    <location>
        <begin position="146"/>
        <end position="157"/>
    </location>
</feature>
<feature type="domain" description="FimV N-terminal" evidence="5">
    <location>
        <begin position="23"/>
        <end position="130"/>
    </location>
</feature>
<dbReference type="Proteomes" id="UP000560000">
    <property type="component" value="Unassembled WGS sequence"/>
</dbReference>
<feature type="region of interest" description="Disordered" evidence="2">
    <location>
        <begin position="137"/>
        <end position="195"/>
    </location>
</feature>
<dbReference type="EMBL" id="JACHET010000001">
    <property type="protein sequence ID" value="MBB6182781.1"/>
    <property type="molecule type" value="Genomic_DNA"/>
</dbReference>
<proteinExistence type="predicted"/>
<dbReference type="AlphaFoldDB" id="A0A841KJI0"/>
<comment type="caution">
    <text evidence="6">The sequence shown here is derived from an EMBL/GenBank/DDBJ whole genome shotgun (WGS) entry which is preliminary data.</text>
</comment>
<keyword evidence="1" id="KW-0175">Coiled coil</keyword>
<feature type="coiled-coil region" evidence="1">
    <location>
        <begin position="341"/>
        <end position="375"/>
    </location>
</feature>
<dbReference type="Pfam" id="PF25800">
    <property type="entry name" value="FimV_N"/>
    <property type="match status" value="1"/>
</dbReference>
<feature type="compositionally biased region" description="Acidic residues" evidence="2">
    <location>
        <begin position="750"/>
        <end position="759"/>
    </location>
</feature>
<dbReference type="InterPro" id="IPR036779">
    <property type="entry name" value="LysM_dom_sf"/>
</dbReference>
<feature type="region of interest" description="Disordered" evidence="2">
    <location>
        <begin position="274"/>
        <end position="338"/>
    </location>
</feature>
<keyword evidence="3" id="KW-0472">Membrane</keyword>
<name>A0A841KJI0_9GAMM</name>
<dbReference type="NCBIfam" id="TIGR03504">
    <property type="entry name" value="FimV_Cterm"/>
    <property type="match status" value="1"/>
</dbReference>
<feature type="region of interest" description="Disordered" evidence="2">
    <location>
        <begin position="666"/>
        <end position="696"/>
    </location>
</feature>